<dbReference type="GO" id="GO:0005524">
    <property type="term" value="F:ATP binding"/>
    <property type="evidence" value="ECO:0007669"/>
    <property type="project" value="UniProtKB-KW"/>
</dbReference>
<evidence type="ECO:0000256" key="5">
    <source>
        <dbReference type="SAM" id="MobiDB-lite"/>
    </source>
</evidence>
<keyword evidence="3" id="KW-0547">Nucleotide-binding</keyword>
<dbReference type="RefSeq" id="WP_301416204.1">
    <property type="nucleotide sequence ID" value="NZ_CP098023.1"/>
</dbReference>
<proteinExistence type="inferred from homology"/>
<dbReference type="Proteomes" id="UP001321520">
    <property type="component" value="Chromosome"/>
</dbReference>
<dbReference type="SUPFAM" id="SSF52540">
    <property type="entry name" value="P-loop containing nucleoside triphosphate hydrolases"/>
    <property type="match status" value="2"/>
</dbReference>
<evidence type="ECO:0000259" key="6">
    <source>
        <dbReference type="PROSITE" id="PS50893"/>
    </source>
</evidence>
<keyword evidence="2" id="KW-0813">Transport</keyword>
<comment type="similarity">
    <text evidence="1">Belongs to the ABC transporter superfamily.</text>
</comment>
<dbReference type="PANTHER" id="PTHR43776:SF7">
    <property type="entry name" value="D,D-DIPEPTIDE TRANSPORT ATP-BINDING PROTEIN DDPF-RELATED"/>
    <property type="match status" value="1"/>
</dbReference>
<gene>
    <name evidence="7" type="ORF">M8T91_01665</name>
</gene>
<evidence type="ECO:0000256" key="1">
    <source>
        <dbReference type="ARBA" id="ARBA00005417"/>
    </source>
</evidence>
<keyword evidence="8" id="KW-1185">Reference proteome</keyword>
<dbReference type="InterPro" id="IPR003593">
    <property type="entry name" value="AAA+_ATPase"/>
</dbReference>
<protein>
    <submittedName>
        <fullName evidence="7">ATP-binding cassette domain-containing protein</fullName>
    </submittedName>
</protein>
<dbReference type="PANTHER" id="PTHR43776">
    <property type="entry name" value="TRANSPORT ATP-BINDING PROTEIN"/>
    <property type="match status" value="1"/>
</dbReference>
<name>A0ABY9EDQ2_9GAMM</name>
<dbReference type="PROSITE" id="PS00211">
    <property type="entry name" value="ABC_TRANSPORTER_1"/>
    <property type="match status" value="1"/>
</dbReference>
<dbReference type="InterPro" id="IPR003439">
    <property type="entry name" value="ABC_transporter-like_ATP-bd"/>
</dbReference>
<dbReference type="InterPro" id="IPR050319">
    <property type="entry name" value="ABC_transp_ATP-bind"/>
</dbReference>
<dbReference type="EMBL" id="CP098023">
    <property type="protein sequence ID" value="WKD50163.1"/>
    <property type="molecule type" value="Genomic_DNA"/>
</dbReference>
<organism evidence="7 8">
    <name type="scientific">Microbulbifer spongiae</name>
    <dbReference type="NCBI Taxonomy" id="2944933"/>
    <lineage>
        <taxon>Bacteria</taxon>
        <taxon>Pseudomonadati</taxon>
        <taxon>Pseudomonadota</taxon>
        <taxon>Gammaproteobacteria</taxon>
        <taxon>Cellvibrionales</taxon>
        <taxon>Microbulbiferaceae</taxon>
        <taxon>Microbulbifer</taxon>
    </lineage>
</organism>
<accession>A0ABY9EDQ2</accession>
<evidence type="ECO:0000256" key="2">
    <source>
        <dbReference type="ARBA" id="ARBA00022448"/>
    </source>
</evidence>
<feature type="region of interest" description="Disordered" evidence="5">
    <location>
        <begin position="248"/>
        <end position="270"/>
    </location>
</feature>
<evidence type="ECO:0000256" key="4">
    <source>
        <dbReference type="ARBA" id="ARBA00022840"/>
    </source>
</evidence>
<dbReference type="PROSITE" id="PS50893">
    <property type="entry name" value="ABC_TRANSPORTER_2"/>
    <property type="match status" value="2"/>
</dbReference>
<evidence type="ECO:0000313" key="8">
    <source>
        <dbReference type="Proteomes" id="UP001321520"/>
    </source>
</evidence>
<dbReference type="Pfam" id="PF00005">
    <property type="entry name" value="ABC_tran"/>
    <property type="match status" value="2"/>
</dbReference>
<dbReference type="Gene3D" id="3.40.50.300">
    <property type="entry name" value="P-loop containing nucleotide triphosphate hydrolases"/>
    <property type="match status" value="2"/>
</dbReference>
<evidence type="ECO:0000256" key="3">
    <source>
        <dbReference type="ARBA" id="ARBA00022741"/>
    </source>
</evidence>
<sequence length="521" mass="56829">MIAINQLCLSTGEDTVLDKLSFDVRCGETVALLGASGAGKSTLAKLLLGLVPGRLADSQNRQPLAKGQFRWSGSAWIDGVDVLRAKPSAIRALRGSRVGMLMQGLSDALNPHRTVIQHVHEVIGVHGLHGADAPLLCEKCHIPKRLYHRYPAALSGGEIQRVLMALACVCRPPYLIFDEPTSALDAVTQAQIVQTFKEGADRRCQLLIAHDVDLIASIANRVCVLHKGRIVESGTTDEVLSRPQHPYTRRLLGGKRPSPNPPIAHRTPNRPVNIRPGAGLRIQGLSHRYGDRPVLKSVSAFVPAGSCLVVTGPSGVGKSTLARVLTGFETKQHGRVFWSWGQSPQNLNGTRHLKTGPETAHGLYDYAALVPQLPHRAMARHFTVQAVLKEALRFAQRRRQVGDPHRSKKGTLTIQEVLDMVGLPTHAKFLQRRSAQLSGGEAQKLVIARGLILQPRYLVADEPTAALDLLSKSHMLSCFNRLKKEQGIALIVFTHDLPATRHIADQVVCLQEGRFHPVASP</sequence>
<feature type="domain" description="ABC transporter" evidence="6">
    <location>
        <begin position="2"/>
        <end position="252"/>
    </location>
</feature>
<dbReference type="InterPro" id="IPR027417">
    <property type="entry name" value="P-loop_NTPase"/>
</dbReference>
<dbReference type="InterPro" id="IPR017871">
    <property type="entry name" value="ABC_transporter-like_CS"/>
</dbReference>
<reference evidence="7 8" key="1">
    <citation type="submission" date="2022-05" db="EMBL/GenBank/DDBJ databases">
        <title>Microbulbifer sp. nov., isolated from sponge.</title>
        <authorList>
            <person name="Gao L."/>
        </authorList>
    </citation>
    <scope>NUCLEOTIDE SEQUENCE [LARGE SCALE GENOMIC DNA]</scope>
    <source>
        <strain evidence="7 8">MI-G</strain>
    </source>
</reference>
<feature type="domain" description="ABC transporter" evidence="6">
    <location>
        <begin position="280"/>
        <end position="521"/>
    </location>
</feature>
<dbReference type="SMART" id="SM00382">
    <property type="entry name" value="AAA"/>
    <property type="match status" value="2"/>
</dbReference>
<keyword evidence="4 7" id="KW-0067">ATP-binding</keyword>
<evidence type="ECO:0000313" key="7">
    <source>
        <dbReference type="EMBL" id="WKD50163.1"/>
    </source>
</evidence>